<keyword evidence="2" id="KW-0472">Membrane</keyword>
<dbReference type="PANTHER" id="PTHR47399">
    <property type="entry name" value="TRANSMEMBRANE PROTEIN 121B"/>
    <property type="match status" value="1"/>
</dbReference>
<dbReference type="InterPro" id="IPR026624">
    <property type="entry name" value="CECR6"/>
</dbReference>
<dbReference type="PANTHER" id="PTHR47399:SF1">
    <property type="entry name" value="TRANSMEMBRANE PROTEIN 121B"/>
    <property type="match status" value="1"/>
</dbReference>
<comment type="caution">
    <text evidence="3">The sequence shown here is derived from an EMBL/GenBank/DDBJ whole genome shotgun (WGS) entry which is preliminary data.</text>
</comment>
<evidence type="ECO:0000313" key="3">
    <source>
        <dbReference type="EMBL" id="GAV06976.1"/>
    </source>
</evidence>
<protein>
    <submittedName>
        <fullName evidence="3">Uncharacterized protein</fullName>
    </submittedName>
</protein>
<dbReference type="InterPro" id="IPR032776">
    <property type="entry name" value="CECR6/TMEM121"/>
</dbReference>
<dbReference type="AlphaFoldDB" id="A0A1D1W128"/>
<accession>A0A1D1W128</accession>
<gene>
    <name evidence="3" type="primary">RvY_16880-1</name>
    <name evidence="3" type="synonym">RvY_16880.1</name>
    <name evidence="3" type="ORF">RvY_16880</name>
</gene>
<dbReference type="OrthoDB" id="5964337at2759"/>
<dbReference type="EMBL" id="BDGG01000014">
    <property type="protein sequence ID" value="GAV06976.1"/>
    <property type="molecule type" value="Genomic_DNA"/>
</dbReference>
<evidence type="ECO:0000256" key="1">
    <source>
        <dbReference type="ARBA" id="ARBA00007711"/>
    </source>
</evidence>
<evidence type="ECO:0000256" key="2">
    <source>
        <dbReference type="SAM" id="Phobius"/>
    </source>
</evidence>
<feature type="transmembrane region" description="Helical" evidence="2">
    <location>
        <begin position="303"/>
        <end position="320"/>
    </location>
</feature>
<proteinExistence type="inferred from homology"/>
<sequence length="377" mass="43052">MKCLRRCLSCRLCGHELWTDKESGDNNMIANFIRLIVLLVLILQDSLLNFYFATYNGVRWLWWIAADVAVVVCLIASFIYADRYFVRHEKSNEELQSIREAKKNGECKPTNRNVHKKAEGDKLISESDIAPDFRAKEAETESTGEVWDNSNIAALPIEYLIWLPYALVHVSKITAIYTTFGPTLDKNETWGTTMLDVALTLTAVFFAFLVTTTHHKVPTSSEQKGVIRWMQNHAILDILDTVEILGYLFENQEQLSIDKGSKAAVLTFVSINLLLPLLSLYQLSERNCEKKKPNNNLCTIQQLLSSLFGNLPFLVIRIYLWHSRSHAEGSFIFVLKNSFGIANNSYDFYKLVQNSRRPPEMQEDDAAHRNPAVTCEC</sequence>
<organism evidence="3 4">
    <name type="scientific">Ramazzottius varieornatus</name>
    <name type="common">Water bear</name>
    <name type="synonym">Tardigrade</name>
    <dbReference type="NCBI Taxonomy" id="947166"/>
    <lineage>
        <taxon>Eukaryota</taxon>
        <taxon>Metazoa</taxon>
        <taxon>Ecdysozoa</taxon>
        <taxon>Tardigrada</taxon>
        <taxon>Eutardigrada</taxon>
        <taxon>Parachela</taxon>
        <taxon>Hypsibioidea</taxon>
        <taxon>Ramazzottiidae</taxon>
        <taxon>Ramazzottius</taxon>
    </lineage>
</organism>
<keyword evidence="4" id="KW-1185">Reference proteome</keyword>
<dbReference type="Pfam" id="PF14997">
    <property type="entry name" value="CECR6_TMEM121"/>
    <property type="match status" value="1"/>
</dbReference>
<reference evidence="3 4" key="1">
    <citation type="journal article" date="2016" name="Nat. Commun.">
        <title>Extremotolerant tardigrade genome and improved radiotolerance of human cultured cells by tardigrade-unique protein.</title>
        <authorList>
            <person name="Hashimoto T."/>
            <person name="Horikawa D.D."/>
            <person name="Saito Y."/>
            <person name="Kuwahara H."/>
            <person name="Kozuka-Hata H."/>
            <person name="Shin-I T."/>
            <person name="Minakuchi Y."/>
            <person name="Ohishi K."/>
            <person name="Motoyama A."/>
            <person name="Aizu T."/>
            <person name="Enomoto A."/>
            <person name="Kondo K."/>
            <person name="Tanaka S."/>
            <person name="Hara Y."/>
            <person name="Koshikawa S."/>
            <person name="Sagara H."/>
            <person name="Miura T."/>
            <person name="Yokobori S."/>
            <person name="Miyagawa K."/>
            <person name="Suzuki Y."/>
            <person name="Kubo T."/>
            <person name="Oyama M."/>
            <person name="Kohara Y."/>
            <person name="Fujiyama A."/>
            <person name="Arakawa K."/>
            <person name="Katayama T."/>
            <person name="Toyoda A."/>
            <person name="Kunieda T."/>
        </authorList>
    </citation>
    <scope>NUCLEOTIDE SEQUENCE [LARGE SCALE GENOMIC DNA]</scope>
    <source>
        <strain evidence="3 4">YOKOZUNA-1</strain>
    </source>
</reference>
<keyword evidence="2" id="KW-0812">Transmembrane</keyword>
<dbReference type="Proteomes" id="UP000186922">
    <property type="component" value="Unassembled WGS sequence"/>
</dbReference>
<name>A0A1D1W128_RAMVA</name>
<evidence type="ECO:0000313" key="4">
    <source>
        <dbReference type="Proteomes" id="UP000186922"/>
    </source>
</evidence>
<feature type="transmembrane region" description="Helical" evidence="2">
    <location>
        <begin position="159"/>
        <end position="178"/>
    </location>
</feature>
<feature type="transmembrane region" description="Helical" evidence="2">
    <location>
        <begin position="32"/>
        <end position="54"/>
    </location>
</feature>
<feature type="transmembrane region" description="Helical" evidence="2">
    <location>
        <begin position="263"/>
        <end position="283"/>
    </location>
</feature>
<feature type="transmembrane region" description="Helical" evidence="2">
    <location>
        <begin position="190"/>
        <end position="210"/>
    </location>
</feature>
<feature type="transmembrane region" description="Helical" evidence="2">
    <location>
        <begin position="60"/>
        <end position="81"/>
    </location>
</feature>
<keyword evidence="2" id="KW-1133">Transmembrane helix</keyword>
<comment type="similarity">
    <text evidence="1">Belongs to the TMEM121 family.</text>
</comment>